<comment type="caution">
    <text evidence="4">The sequence shown here is derived from an EMBL/GenBank/DDBJ whole genome shotgun (WGS) entry which is preliminary data.</text>
</comment>
<dbReference type="Proteomes" id="UP000320858">
    <property type="component" value="Unassembled WGS sequence"/>
</dbReference>
<dbReference type="SUPFAM" id="SSF50475">
    <property type="entry name" value="FMN-binding split barrel"/>
    <property type="match status" value="1"/>
</dbReference>
<reference evidence="4 5" key="1">
    <citation type="journal article" date="2019" name="Appl. Microbiol. Biotechnol.">
        <title>Differential efficiency of wild type rhizogenic strains for rol gene transformation of plants.</title>
        <authorList>
            <person name="Desmet S."/>
            <person name="De Keyser E."/>
            <person name="Van Vaerenbergh J."/>
            <person name="Baeyen S."/>
            <person name="Van Huylenbroeck J."/>
            <person name="Geelen D."/>
            <person name="Dhooghe E."/>
        </authorList>
    </citation>
    <scope>NUCLEOTIDE SEQUENCE [LARGE SCALE GENOMIC DNA]</scope>
    <source>
        <strain evidence="4 5">B 4.1</strain>
    </source>
</reference>
<dbReference type="EMBL" id="SGOB01000001">
    <property type="protein sequence ID" value="TRA90004.1"/>
    <property type="molecule type" value="Genomic_DNA"/>
</dbReference>
<evidence type="ECO:0000259" key="3">
    <source>
        <dbReference type="SMART" id="SM00903"/>
    </source>
</evidence>
<dbReference type="InterPro" id="IPR050268">
    <property type="entry name" value="NADH-dep_flavin_reductase"/>
</dbReference>
<protein>
    <submittedName>
        <fullName evidence="4">Flavin reductase</fullName>
    </submittedName>
</protein>
<gene>
    <name evidence="4" type="ORF">EXN24_00060</name>
</gene>
<comment type="similarity">
    <text evidence="1">Belongs to the non-flavoprotein flavin reductase family.</text>
</comment>
<evidence type="ECO:0000313" key="4">
    <source>
        <dbReference type="EMBL" id="TRA90004.1"/>
    </source>
</evidence>
<evidence type="ECO:0000313" key="5">
    <source>
        <dbReference type="Proteomes" id="UP000320858"/>
    </source>
</evidence>
<dbReference type="GO" id="GO:0042602">
    <property type="term" value="F:riboflavin reductase (NADPH) activity"/>
    <property type="evidence" value="ECO:0007669"/>
    <property type="project" value="TreeGrafter"/>
</dbReference>
<dbReference type="AlphaFoldDB" id="A0AA94VDJ3"/>
<dbReference type="InterPro" id="IPR002563">
    <property type="entry name" value="Flavin_Rdtase-like_dom"/>
</dbReference>
<dbReference type="RefSeq" id="WP_065687477.1">
    <property type="nucleotide sequence ID" value="NZ_SGOB01000001.1"/>
</dbReference>
<keyword evidence="2" id="KW-0560">Oxidoreductase</keyword>
<evidence type="ECO:0000256" key="1">
    <source>
        <dbReference type="ARBA" id="ARBA00008898"/>
    </source>
</evidence>
<dbReference type="Gene3D" id="2.30.110.10">
    <property type="entry name" value="Electron Transport, Fmn-binding Protein, Chain A"/>
    <property type="match status" value="1"/>
</dbReference>
<dbReference type="PANTHER" id="PTHR30466:SF11">
    <property type="entry name" value="FLAVIN-DEPENDENT MONOOXYGENASE, REDUCTASE SUBUNIT HSAB"/>
    <property type="match status" value="1"/>
</dbReference>
<sequence>MVDQMKMQVPSPGADLFKSSMRNLAGAVCVITTGTGETRTGFTATSVTALSADGPTVMVALNRGSSSWEIVEKARRFCVNVVAEGQENVAHSFSGFNGLKGASRYDGAVWHTMASGGLALDGALASLDCELEDAIVHRSHVILIGLVRSIRTHDDARPLLYWRGEYQHIRR</sequence>
<organism evidence="4 5">
    <name type="scientific">Rhizobium rhizogenes</name>
    <name type="common">Agrobacterium rhizogenes</name>
    <dbReference type="NCBI Taxonomy" id="359"/>
    <lineage>
        <taxon>Bacteria</taxon>
        <taxon>Pseudomonadati</taxon>
        <taxon>Pseudomonadota</taxon>
        <taxon>Alphaproteobacteria</taxon>
        <taxon>Hyphomicrobiales</taxon>
        <taxon>Rhizobiaceae</taxon>
        <taxon>Rhizobium/Agrobacterium group</taxon>
        <taxon>Rhizobium</taxon>
    </lineage>
</organism>
<dbReference type="InterPro" id="IPR012349">
    <property type="entry name" value="Split_barrel_FMN-bd"/>
</dbReference>
<evidence type="ECO:0000256" key="2">
    <source>
        <dbReference type="ARBA" id="ARBA00023002"/>
    </source>
</evidence>
<feature type="domain" description="Flavin reductase like" evidence="3">
    <location>
        <begin position="21"/>
        <end position="168"/>
    </location>
</feature>
<name>A0AA94VDJ3_RHIRH</name>
<proteinExistence type="inferred from homology"/>
<dbReference type="PANTHER" id="PTHR30466">
    <property type="entry name" value="FLAVIN REDUCTASE"/>
    <property type="match status" value="1"/>
</dbReference>
<dbReference type="GO" id="GO:0010181">
    <property type="term" value="F:FMN binding"/>
    <property type="evidence" value="ECO:0007669"/>
    <property type="project" value="InterPro"/>
</dbReference>
<dbReference type="SMART" id="SM00903">
    <property type="entry name" value="Flavin_Reduct"/>
    <property type="match status" value="1"/>
</dbReference>
<accession>A0AA94VDJ3</accession>
<dbReference type="Pfam" id="PF01613">
    <property type="entry name" value="Flavin_Reduct"/>
    <property type="match status" value="1"/>
</dbReference>